<evidence type="ECO:0000256" key="1">
    <source>
        <dbReference type="ARBA" id="ARBA00010333"/>
    </source>
</evidence>
<sequence>MYKLYYLLGFLLVFNVPAQTPVSASYEFASIEYLSEQELGRIVLPQIYKNLGIDINIIPFPANRAQYVASSGKKDGEIMRIWTYGDENSTTIRVPTPYYYLETMPFVLKQQQITIRHIQDLKNYKLVKVRGVKHTNNITAGLSQVYEVNSTEAMFKLLRSGKIDVALTNTLDGNLVLKRLGYKDIIAMEKPLAVLPLYHYIYQKHQALVPVIDQEIKRLKNNGDLQQLIEKAEKQIIQNNGLYVTP</sequence>
<dbReference type="EMBL" id="CP059735">
    <property type="protein sequence ID" value="WDD97195.1"/>
    <property type="molecule type" value="Genomic_DNA"/>
</dbReference>
<dbReference type="Gene3D" id="3.40.190.10">
    <property type="entry name" value="Periplasmic binding protein-like II"/>
    <property type="match status" value="2"/>
</dbReference>
<dbReference type="AlphaFoldDB" id="A0AAF0C1W9"/>
<accession>A0AAF0C1W9</accession>
<protein>
    <submittedName>
        <fullName evidence="3">Transporter substrate-binding domain-containing protein</fullName>
    </submittedName>
</protein>
<dbReference type="PANTHER" id="PTHR35936:SF17">
    <property type="entry name" value="ARGININE-BINDING EXTRACELLULAR PROTEIN ARTP"/>
    <property type="match status" value="1"/>
</dbReference>
<proteinExistence type="inferred from homology"/>
<evidence type="ECO:0000256" key="2">
    <source>
        <dbReference type="SAM" id="SignalP"/>
    </source>
</evidence>
<evidence type="ECO:0000313" key="3">
    <source>
        <dbReference type="EMBL" id="WDD97195.1"/>
    </source>
</evidence>
<gene>
    <name evidence="3" type="ORF">SG35_017840</name>
</gene>
<dbReference type="Proteomes" id="UP000032568">
    <property type="component" value="Chromosome"/>
</dbReference>
<dbReference type="SUPFAM" id="SSF53850">
    <property type="entry name" value="Periplasmic binding protein-like II"/>
    <property type="match status" value="1"/>
</dbReference>
<dbReference type="RefSeq" id="WP_044833927.1">
    <property type="nucleotide sequence ID" value="NZ_CP059735.1"/>
</dbReference>
<reference evidence="3 4" key="1">
    <citation type="journal article" date="2015" name="Genome Announc.">
        <title>Draft Genome Sequences of Marine Isolates of Thalassomonas viridans and Thalassomonas actiniarum.</title>
        <authorList>
            <person name="Olonade I."/>
            <person name="van Zyl L.J."/>
            <person name="Trindade M."/>
        </authorList>
    </citation>
    <scope>NUCLEOTIDE SEQUENCE [LARGE SCALE GENOMIC DNA]</scope>
    <source>
        <strain evidence="3 4">A5K-106</strain>
    </source>
</reference>
<comment type="similarity">
    <text evidence="1">Belongs to the bacterial solute-binding protein 3 family.</text>
</comment>
<evidence type="ECO:0000313" key="4">
    <source>
        <dbReference type="Proteomes" id="UP000032568"/>
    </source>
</evidence>
<name>A0AAF0C1W9_9GAMM</name>
<keyword evidence="4" id="KW-1185">Reference proteome</keyword>
<dbReference type="KEGG" id="tact:SG35_017840"/>
<feature type="signal peptide" evidence="2">
    <location>
        <begin position="1"/>
        <end position="18"/>
    </location>
</feature>
<feature type="chain" id="PRO_5041970656" evidence="2">
    <location>
        <begin position="19"/>
        <end position="246"/>
    </location>
</feature>
<reference evidence="3 4" key="2">
    <citation type="journal article" date="2022" name="Mar. Drugs">
        <title>Bioassay-Guided Fractionation Leads to the Detection of Cholic Acid Generated by the Rare Thalassomonas sp.</title>
        <authorList>
            <person name="Pheiffer F."/>
            <person name="Schneider Y.K."/>
            <person name="Hansen E.H."/>
            <person name="Andersen J.H."/>
            <person name="Isaksson J."/>
            <person name="Busche T."/>
            <person name="R C."/>
            <person name="Kalinowski J."/>
            <person name="Zyl L.V."/>
            <person name="Trindade M."/>
        </authorList>
    </citation>
    <scope>NUCLEOTIDE SEQUENCE [LARGE SCALE GENOMIC DNA]</scope>
    <source>
        <strain evidence="3 4">A5K-106</strain>
    </source>
</reference>
<keyword evidence="2" id="KW-0732">Signal</keyword>
<dbReference type="PANTHER" id="PTHR35936">
    <property type="entry name" value="MEMBRANE-BOUND LYTIC MUREIN TRANSGLYCOSYLASE F"/>
    <property type="match status" value="1"/>
</dbReference>
<organism evidence="3 4">
    <name type="scientific">Thalassomonas actiniarum</name>
    <dbReference type="NCBI Taxonomy" id="485447"/>
    <lineage>
        <taxon>Bacteria</taxon>
        <taxon>Pseudomonadati</taxon>
        <taxon>Pseudomonadota</taxon>
        <taxon>Gammaproteobacteria</taxon>
        <taxon>Alteromonadales</taxon>
        <taxon>Colwelliaceae</taxon>
        <taxon>Thalassomonas</taxon>
    </lineage>
</organism>